<dbReference type="Pfam" id="PF01408">
    <property type="entry name" value="GFO_IDH_MocA"/>
    <property type="match status" value="1"/>
</dbReference>
<dbReference type="Gene3D" id="3.40.50.720">
    <property type="entry name" value="NAD(P)-binding Rossmann-like Domain"/>
    <property type="match status" value="1"/>
</dbReference>
<name>A0A521CXP7_9SPHI</name>
<keyword evidence="4" id="KW-1185">Reference proteome</keyword>
<gene>
    <name evidence="3" type="ORF">SAMN06265348_104296</name>
</gene>
<dbReference type="GO" id="GO:0000166">
    <property type="term" value="F:nucleotide binding"/>
    <property type="evidence" value="ECO:0007669"/>
    <property type="project" value="InterPro"/>
</dbReference>
<evidence type="ECO:0000313" key="3">
    <source>
        <dbReference type="EMBL" id="SMO64236.1"/>
    </source>
</evidence>
<dbReference type="PANTHER" id="PTHR43818:SF11">
    <property type="entry name" value="BCDNA.GH03377"/>
    <property type="match status" value="1"/>
</dbReference>
<dbReference type="InterPro" id="IPR000253">
    <property type="entry name" value="FHA_dom"/>
</dbReference>
<evidence type="ECO:0000313" key="4">
    <source>
        <dbReference type="Proteomes" id="UP000320300"/>
    </source>
</evidence>
<dbReference type="GO" id="GO:0016491">
    <property type="term" value="F:oxidoreductase activity"/>
    <property type="evidence" value="ECO:0007669"/>
    <property type="project" value="UniProtKB-KW"/>
</dbReference>
<dbReference type="InterPro" id="IPR000683">
    <property type="entry name" value="Gfo/Idh/MocA-like_OxRdtase_N"/>
</dbReference>
<dbReference type="InterPro" id="IPR036291">
    <property type="entry name" value="NAD(P)-bd_dom_sf"/>
</dbReference>
<feature type="domain" description="FHA" evidence="2">
    <location>
        <begin position="188"/>
        <end position="247"/>
    </location>
</feature>
<dbReference type="AlphaFoldDB" id="A0A521CXP7"/>
<dbReference type="EMBL" id="FXTN01000004">
    <property type="protein sequence ID" value="SMO64236.1"/>
    <property type="molecule type" value="Genomic_DNA"/>
</dbReference>
<dbReference type="SUPFAM" id="SSF51735">
    <property type="entry name" value="NAD(P)-binding Rossmann-fold domains"/>
    <property type="match status" value="1"/>
</dbReference>
<dbReference type="Proteomes" id="UP000320300">
    <property type="component" value="Unassembled WGS sequence"/>
</dbReference>
<organism evidence="3 4">
    <name type="scientific">Pedobacter westerhofensis</name>
    <dbReference type="NCBI Taxonomy" id="425512"/>
    <lineage>
        <taxon>Bacteria</taxon>
        <taxon>Pseudomonadati</taxon>
        <taxon>Bacteroidota</taxon>
        <taxon>Sphingobacteriia</taxon>
        <taxon>Sphingobacteriales</taxon>
        <taxon>Sphingobacteriaceae</taxon>
        <taxon>Pedobacter</taxon>
    </lineage>
</organism>
<dbReference type="RefSeq" id="WP_142527993.1">
    <property type="nucleotide sequence ID" value="NZ_CBCSJO010000001.1"/>
</dbReference>
<protein>
    <submittedName>
        <fullName evidence="3">Predicted dehydrogenase</fullName>
    </submittedName>
</protein>
<dbReference type="PROSITE" id="PS50006">
    <property type="entry name" value="FHA_DOMAIN"/>
    <property type="match status" value="1"/>
</dbReference>
<dbReference type="InterPro" id="IPR050463">
    <property type="entry name" value="Gfo/Idh/MocA_oxidrdct_glycsds"/>
</dbReference>
<proteinExistence type="predicted"/>
<dbReference type="SUPFAM" id="SSF55347">
    <property type="entry name" value="Glyceraldehyde-3-phosphate dehydrogenase-like, C-terminal domain"/>
    <property type="match status" value="1"/>
</dbReference>
<dbReference type="PANTHER" id="PTHR43818">
    <property type="entry name" value="BCDNA.GH03377"/>
    <property type="match status" value="1"/>
</dbReference>
<reference evidence="3 4" key="1">
    <citation type="submission" date="2017-05" db="EMBL/GenBank/DDBJ databases">
        <authorList>
            <person name="Varghese N."/>
            <person name="Submissions S."/>
        </authorList>
    </citation>
    <scope>NUCLEOTIDE SEQUENCE [LARGE SCALE GENOMIC DNA]</scope>
    <source>
        <strain evidence="3 4">DSM 19036</strain>
    </source>
</reference>
<keyword evidence="1" id="KW-0560">Oxidoreductase</keyword>
<evidence type="ECO:0000259" key="2">
    <source>
        <dbReference type="PROSITE" id="PS50006"/>
    </source>
</evidence>
<dbReference type="Gene3D" id="3.30.360.10">
    <property type="entry name" value="Dihydrodipicolinate Reductase, domain 2"/>
    <property type="match status" value="1"/>
</dbReference>
<accession>A0A521CXP7</accession>
<evidence type="ECO:0000256" key="1">
    <source>
        <dbReference type="ARBA" id="ARBA00023002"/>
    </source>
</evidence>
<dbReference type="InterPro" id="IPR055080">
    <property type="entry name" value="Gal80p-like_C"/>
</dbReference>
<sequence length="373" mass="39601">MKKEKLGVGIIGAGKGSWAVRGHIPALQKLSAHFTLTAVSTSAMQSAKATAEQFGIAYAFDNEYDLVNHPSVDLVVVAVKVPAHDHLVRTALEAGKMVYCEWPLGNGTAEAKALADLAAEKGIRTFAGLQAHALPELKYLKDFLAEGRIGKVLSSAIIGTGDNWGTSLPTESLAYLLDPKSGADMMTIPFAQTIDGVEFSLGAFTEITAQLATRNHAVLIGETNREAPLLVNDQVLLSGTLLNGIIFSAHYSGGESQSHNFYWSVKGSAGEIVITSPTGHLQFGKLDLQVSFGKDALQPLVVPASYLPDEGGEPGLCADPSRAVYYGYKEIAEDLAKGTNVFPSFSYAVTRHEFLDQMITAAASGCGLTIKND</sequence>
<dbReference type="OrthoDB" id="9781031at2"/>
<dbReference type="Pfam" id="PF22685">
    <property type="entry name" value="Gal80p_C-like"/>
    <property type="match status" value="1"/>
</dbReference>